<gene>
    <name evidence="1" type="ORF">RPERSI_LOCUS22224</name>
</gene>
<dbReference type="EMBL" id="CAJVQC010066768">
    <property type="protein sequence ID" value="CAG8806709.1"/>
    <property type="molecule type" value="Genomic_DNA"/>
</dbReference>
<organism evidence="1 2">
    <name type="scientific">Racocetra persica</name>
    <dbReference type="NCBI Taxonomy" id="160502"/>
    <lineage>
        <taxon>Eukaryota</taxon>
        <taxon>Fungi</taxon>
        <taxon>Fungi incertae sedis</taxon>
        <taxon>Mucoromycota</taxon>
        <taxon>Glomeromycotina</taxon>
        <taxon>Glomeromycetes</taxon>
        <taxon>Diversisporales</taxon>
        <taxon>Gigasporaceae</taxon>
        <taxon>Racocetra</taxon>
    </lineage>
</organism>
<proteinExistence type="predicted"/>
<feature type="non-terminal residue" evidence="1">
    <location>
        <position position="1"/>
    </location>
</feature>
<sequence>NIIHQVKASIKNKTAIPNNHNTTINSINSTHNLDIPTIPT</sequence>
<feature type="non-terminal residue" evidence="1">
    <location>
        <position position="40"/>
    </location>
</feature>
<name>A0ACA9RSG0_9GLOM</name>
<protein>
    <submittedName>
        <fullName evidence="1">17997_t:CDS:1</fullName>
    </submittedName>
</protein>
<dbReference type="Proteomes" id="UP000789920">
    <property type="component" value="Unassembled WGS sequence"/>
</dbReference>
<accession>A0ACA9RSG0</accession>
<comment type="caution">
    <text evidence="1">The sequence shown here is derived from an EMBL/GenBank/DDBJ whole genome shotgun (WGS) entry which is preliminary data.</text>
</comment>
<reference evidence="1" key="1">
    <citation type="submission" date="2021-06" db="EMBL/GenBank/DDBJ databases">
        <authorList>
            <person name="Kallberg Y."/>
            <person name="Tangrot J."/>
            <person name="Rosling A."/>
        </authorList>
    </citation>
    <scope>NUCLEOTIDE SEQUENCE</scope>
    <source>
        <strain evidence="1">MA461A</strain>
    </source>
</reference>
<keyword evidence="2" id="KW-1185">Reference proteome</keyword>
<evidence type="ECO:0000313" key="2">
    <source>
        <dbReference type="Proteomes" id="UP000789920"/>
    </source>
</evidence>
<evidence type="ECO:0000313" key="1">
    <source>
        <dbReference type="EMBL" id="CAG8806709.1"/>
    </source>
</evidence>